<feature type="signal peptide" evidence="2">
    <location>
        <begin position="1"/>
        <end position="22"/>
    </location>
</feature>
<accession>A0AAE3QYQ1</accession>
<dbReference type="RefSeq" id="WP_313989054.1">
    <property type="nucleotide sequence ID" value="NZ_JASJOS010000025.1"/>
</dbReference>
<feature type="region of interest" description="Disordered" evidence="1">
    <location>
        <begin position="103"/>
        <end position="138"/>
    </location>
</feature>
<organism evidence="3 4">
    <name type="scientific">Xanthocytophaga flava</name>
    <dbReference type="NCBI Taxonomy" id="3048013"/>
    <lineage>
        <taxon>Bacteria</taxon>
        <taxon>Pseudomonadati</taxon>
        <taxon>Bacteroidota</taxon>
        <taxon>Cytophagia</taxon>
        <taxon>Cytophagales</taxon>
        <taxon>Rhodocytophagaceae</taxon>
        <taxon>Xanthocytophaga</taxon>
    </lineage>
</organism>
<gene>
    <name evidence="3" type="ORF">QNI16_35760</name>
</gene>
<protein>
    <submittedName>
        <fullName evidence="3">SH3 domain-containing protein</fullName>
    </submittedName>
</protein>
<keyword evidence="2" id="KW-0732">Signal</keyword>
<dbReference type="Proteomes" id="UP001241110">
    <property type="component" value="Unassembled WGS sequence"/>
</dbReference>
<comment type="caution">
    <text evidence="3">The sequence shown here is derived from an EMBL/GenBank/DDBJ whole genome shotgun (WGS) entry which is preliminary data.</text>
</comment>
<name>A0AAE3QYQ1_9BACT</name>
<feature type="compositionally biased region" description="Acidic residues" evidence="1">
    <location>
        <begin position="111"/>
        <end position="128"/>
    </location>
</feature>
<evidence type="ECO:0000313" key="3">
    <source>
        <dbReference type="EMBL" id="MDJ1485893.1"/>
    </source>
</evidence>
<evidence type="ECO:0000256" key="1">
    <source>
        <dbReference type="SAM" id="MobiDB-lite"/>
    </source>
</evidence>
<dbReference type="Gene3D" id="2.30.30.40">
    <property type="entry name" value="SH3 Domains"/>
    <property type="match status" value="2"/>
</dbReference>
<dbReference type="EMBL" id="JASJOS010000025">
    <property type="protein sequence ID" value="MDJ1485893.1"/>
    <property type="molecule type" value="Genomic_DNA"/>
</dbReference>
<proteinExistence type="predicted"/>
<evidence type="ECO:0000313" key="4">
    <source>
        <dbReference type="Proteomes" id="UP001241110"/>
    </source>
</evidence>
<dbReference type="AlphaFoldDB" id="A0AAE3QYQ1"/>
<evidence type="ECO:0000256" key="2">
    <source>
        <dbReference type="SAM" id="SignalP"/>
    </source>
</evidence>
<sequence length="302" mass="33692">MKRLLYICLLSLLSITTGVSQSSWPSVNLKPKCYGDGPTYYTTRQLEMFESMSMESAVMRDVPKGAAVLVTNSFFGEHGWWEVCYQGQTGWVSKVHLTRKRITQQAPASAEQEDDEPGDDEPGDDQEQEPVISSTDEGFGVGFNPFLAQVSKMANFRSAPSTRSIVIRQLPIRTQLYVFSDQTTNEFYKVIDIQTGKIGWVSKSLIRRTGDADINYSGAFQSTGSTSEYNSEVIIRNKSSRKITLIVGEQTYTLAPHSAETKSLAPGKMHYVASAAGVIPTSGYQTFGSFQGYQWEFWIETR</sequence>
<reference evidence="3" key="1">
    <citation type="submission" date="2023-05" db="EMBL/GenBank/DDBJ databases">
        <authorList>
            <person name="Zhang X."/>
        </authorList>
    </citation>
    <scope>NUCLEOTIDE SEQUENCE</scope>
    <source>
        <strain evidence="3">YF14B1</strain>
    </source>
</reference>
<feature type="chain" id="PRO_5042205460" evidence="2">
    <location>
        <begin position="23"/>
        <end position="302"/>
    </location>
</feature>